<dbReference type="SMART" id="SM00448">
    <property type="entry name" value="REC"/>
    <property type="match status" value="1"/>
</dbReference>
<dbReference type="SMART" id="SM00421">
    <property type="entry name" value="HTH_LUXR"/>
    <property type="match status" value="1"/>
</dbReference>
<protein>
    <submittedName>
        <fullName evidence="8">DNA-binding response regulator</fullName>
    </submittedName>
</protein>
<dbReference type="InterPro" id="IPR039420">
    <property type="entry name" value="WalR-like"/>
</dbReference>
<dbReference type="InterPro" id="IPR000792">
    <property type="entry name" value="Tscrpt_reg_LuxR_C"/>
</dbReference>
<dbReference type="PROSITE" id="PS50043">
    <property type="entry name" value="HTH_LUXR_2"/>
    <property type="match status" value="1"/>
</dbReference>
<dbReference type="InterPro" id="IPR058245">
    <property type="entry name" value="NreC/VraR/RcsB-like_REC"/>
</dbReference>
<dbReference type="SUPFAM" id="SSF52172">
    <property type="entry name" value="CheY-like"/>
    <property type="match status" value="1"/>
</dbReference>
<comment type="caution">
    <text evidence="8">The sequence shown here is derived from an EMBL/GenBank/DDBJ whole genome shotgun (WGS) entry which is preliminary data.</text>
</comment>
<dbReference type="InterPro" id="IPR016032">
    <property type="entry name" value="Sig_transdc_resp-reg_C-effctor"/>
</dbReference>
<dbReference type="Pfam" id="PF00196">
    <property type="entry name" value="GerE"/>
    <property type="match status" value="1"/>
</dbReference>
<dbReference type="GO" id="GO:0006355">
    <property type="term" value="P:regulation of DNA-templated transcription"/>
    <property type="evidence" value="ECO:0007669"/>
    <property type="project" value="InterPro"/>
</dbReference>
<feature type="domain" description="Response regulatory" evidence="7">
    <location>
        <begin position="10"/>
        <end position="126"/>
    </location>
</feature>
<dbReference type="InterPro" id="IPR011006">
    <property type="entry name" value="CheY-like_superfamily"/>
</dbReference>
<evidence type="ECO:0000256" key="3">
    <source>
        <dbReference type="ARBA" id="ARBA00023125"/>
    </source>
</evidence>
<proteinExistence type="predicted"/>
<dbReference type="PANTHER" id="PTHR43214">
    <property type="entry name" value="TWO-COMPONENT RESPONSE REGULATOR"/>
    <property type="match status" value="1"/>
</dbReference>
<evidence type="ECO:0000259" key="7">
    <source>
        <dbReference type="PROSITE" id="PS50110"/>
    </source>
</evidence>
<dbReference type="EMBL" id="QYZD01000007">
    <property type="protein sequence ID" value="RJG24241.1"/>
    <property type="molecule type" value="Genomic_DNA"/>
</dbReference>
<dbReference type="CDD" id="cd06170">
    <property type="entry name" value="LuxR_C_like"/>
    <property type="match status" value="1"/>
</dbReference>
<evidence type="ECO:0000313" key="8">
    <source>
        <dbReference type="EMBL" id="RJG24241.1"/>
    </source>
</evidence>
<dbReference type="GO" id="GO:0003677">
    <property type="term" value="F:DNA binding"/>
    <property type="evidence" value="ECO:0007669"/>
    <property type="project" value="UniProtKB-KW"/>
</dbReference>
<dbReference type="PROSITE" id="PS50110">
    <property type="entry name" value="RESPONSE_REGULATORY"/>
    <property type="match status" value="1"/>
</dbReference>
<dbReference type="CDD" id="cd17535">
    <property type="entry name" value="REC_NarL-like"/>
    <property type="match status" value="1"/>
</dbReference>
<dbReference type="Proteomes" id="UP000266177">
    <property type="component" value="Unassembled WGS sequence"/>
</dbReference>
<organism evidence="8 9">
    <name type="scientific">Paenibacillus thiaminolyticus</name>
    <name type="common">Bacillus thiaminolyticus</name>
    <dbReference type="NCBI Taxonomy" id="49283"/>
    <lineage>
        <taxon>Bacteria</taxon>
        <taxon>Bacillati</taxon>
        <taxon>Bacillota</taxon>
        <taxon>Bacilli</taxon>
        <taxon>Bacillales</taxon>
        <taxon>Paenibacillaceae</taxon>
        <taxon>Paenibacillus</taxon>
    </lineage>
</organism>
<sequence>MEEQTIQTVKIMIVDDHALLRAGLKLLLHKKPSFQVVGEAADGVEALRLYEEVQPHLLLLDISMPRLDGIQVLAEIKQRHEQAKVIVLTMHEDEDYITSIMRAGASGYIPKAAVDEELYTAIDSVMSGYVYLRPQETRILLSSMLKKTPYDTEAGDPYRLLSPREIEVLRFLARGYTLVETARELMVSIKTVDTHKTRMMNKLNVTRRSQLVEYAMKHHLLQGGPDS</sequence>
<evidence type="ECO:0000313" key="9">
    <source>
        <dbReference type="Proteomes" id="UP000266177"/>
    </source>
</evidence>
<name>A0A3A3GJ93_PANTH</name>
<dbReference type="AlphaFoldDB" id="A0A3A3GJ93"/>
<keyword evidence="4" id="KW-0804">Transcription</keyword>
<dbReference type="Gene3D" id="3.40.50.2300">
    <property type="match status" value="1"/>
</dbReference>
<dbReference type="InterPro" id="IPR001789">
    <property type="entry name" value="Sig_transdc_resp-reg_receiver"/>
</dbReference>
<accession>A0A3A3GJ93</accession>
<keyword evidence="2" id="KW-0805">Transcription regulation</keyword>
<evidence type="ECO:0000256" key="5">
    <source>
        <dbReference type="PROSITE-ProRule" id="PRU00169"/>
    </source>
</evidence>
<dbReference type="Pfam" id="PF00072">
    <property type="entry name" value="Response_reg"/>
    <property type="match status" value="1"/>
</dbReference>
<dbReference type="GO" id="GO:0000160">
    <property type="term" value="P:phosphorelay signal transduction system"/>
    <property type="evidence" value="ECO:0007669"/>
    <property type="project" value="InterPro"/>
</dbReference>
<dbReference type="PRINTS" id="PR00038">
    <property type="entry name" value="HTHLUXR"/>
</dbReference>
<feature type="modified residue" description="4-aspartylphosphate" evidence="5">
    <location>
        <position position="61"/>
    </location>
</feature>
<dbReference type="PANTHER" id="PTHR43214:SF43">
    <property type="entry name" value="TWO-COMPONENT RESPONSE REGULATOR"/>
    <property type="match status" value="1"/>
</dbReference>
<evidence type="ECO:0000256" key="2">
    <source>
        <dbReference type="ARBA" id="ARBA00023015"/>
    </source>
</evidence>
<keyword evidence="1 5" id="KW-0597">Phosphoprotein</keyword>
<evidence type="ECO:0000256" key="1">
    <source>
        <dbReference type="ARBA" id="ARBA00022553"/>
    </source>
</evidence>
<feature type="domain" description="HTH luxR-type" evidence="6">
    <location>
        <begin position="154"/>
        <end position="219"/>
    </location>
</feature>
<keyword evidence="3 8" id="KW-0238">DNA-binding</keyword>
<dbReference type="RefSeq" id="WP_119793243.1">
    <property type="nucleotide sequence ID" value="NZ_QYZD01000007.1"/>
</dbReference>
<reference evidence="8 9" key="1">
    <citation type="submission" date="2018-09" db="EMBL/GenBank/DDBJ databases">
        <title>Paenibacillus SK2017-BO5.</title>
        <authorList>
            <person name="Piskunova J.V."/>
            <person name="Dubiley S.A."/>
            <person name="Severinov K.V."/>
        </authorList>
    </citation>
    <scope>NUCLEOTIDE SEQUENCE [LARGE SCALE GENOMIC DNA]</scope>
    <source>
        <strain evidence="8 9">BO5</strain>
    </source>
</reference>
<gene>
    <name evidence="8" type="ORF">DQX05_10245</name>
</gene>
<evidence type="ECO:0000256" key="4">
    <source>
        <dbReference type="ARBA" id="ARBA00023163"/>
    </source>
</evidence>
<evidence type="ECO:0000259" key="6">
    <source>
        <dbReference type="PROSITE" id="PS50043"/>
    </source>
</evidence>
<dbReference type="OrthoDB" id="9780153at2"/>
<dbReference type="SUPFAM" id="SSF46894">
    <property type="entry name" value="C-terminal effector domain of the bipartite response regulators"/>
    <property type="match status" value="1"/>
</dbReference>